<dbReference type="Gene3D" id="1.10.10.60">
    <property type="entry name" value="Homeodomain-like"/>
    <property type="match status" value="1"/>
</dbReference>
<keyword evidence="1" id="KW-0805">Transcription regulation</keyword>
<evidence type="ECO:0000313" key="5">
    <source>
        <dbReference type="EMBL" id="BDW93688.1"/>
    </source>
</evidence>
<dbReference type="PANTHER" id="PTHR43280">
    <property type="entry name" value="ARAC-FAMILY TRANSCRIPTIONAL REGULATOR"/>
    <property type="match status" value="1"/>
</dbReference>
<keyword evidence="3" id="KW-0804">Transcription</keyword>
<dbReference type="InterPro" id="IPR037923">
    <property type="entry name" value="HTH-like"/>
</dbReference>
<dbReference type="SUPFAM" id="SSF51215">
    <property type="entry name" value="Regulatory protein AraC"/>
    <property type="match status" value="1"/>
</dbReference>
<dbReference type="Gene3D" id="2.60.120.10">
    <property type="entry name" value="Jelly Rolls"/>
    <property type="match status" value="1"/>
</dbReference>
<dbReference type="Pfam" id="PF12833">
    <property type="entry name" value="HTH_18"/>
    <property type="match status" value="1"/>
</dbReference>
<dbReference type="RefSeq" id="WP_338194423.1">
    <property type="nucleotide sequence ID" value="NZ_AP027268.1"/>
</dbReference>
<dbReference type="InterPro" id="IPR018060">
    <property type="entry name" value="HTH_AraC"/>
</dbReference>
<dbReference type="InterPro" id="IPR014710">
    <property type="entry name" value="RmlC-like_jellyroll"/>
</dbReference>
<sequence>MNEVYVNSFSRHLEFNRCLIDKPHSHDFYLCVLFLEGTGTHEVDFKTYRIGPGRVFFLKPGQTHYWKFDTKPEGIIFFHSQAFYNLRFLGHSLSIFPFYGSQQNPPMLKVPASEIPVLQMKFQEAIAEYRDNRMMREIKILGLINDIYIQLSRIYASQIDLDHINYTQSTALLDRLEILIDKNFKEEKLPKFYAEQLNITTKHLNRVVKQTVNKTTTELISERVVLEAKRLIVHSKHNLADVAYALEFSDYAYFSKYFKARTGITPKAFQESYK</sequence>
<proteinExistence type="predicted"/>
<name>A0AA48HK19_9FLAO</name>
<reference evidence="5 6" key="1">
    <citation type="submission" date="2023-01" db="EMBL/GenBank/DDBJ databases">
        <title>Complete genome sequence of Muricauda aquimarina strain IFOP_LL357.</title>
        <authorList>
            <person name="Gajardo G."/>
            <person name="Ueki S."/>
            <person name="Maruyama F."/>
        </authorList>
    </citation>
    <scope>NUCLEOTIDE SEQUENCE [LARGE SCALE GENOMIC DNA]</scope>
    <source>
        <strain evidence="5 6">IFOP_LL357</strain>
    </source>
</reference>
<dbReference type="SUPFAM" id="SSF46689">
    <property type="entry name" value="Homeodomain-like"/>
    <property type="match status" value="1"/>
</dbReference>
<dbReference type="GO" id="GO:0043565">
    <property type="term" value="F:sequence-specific DNA binding"/>
    <property type="evidence" value="ECO:0007669"/>
    <property type="project" value="InterPro"/>
</dbReference>
<dbReference type="InterPro" id="IPR003313">
    <property type="entry name" value="AraC-bd"/>
</dbReference>
<dbReference type="EMBL" id="AP027268">
    <property type="protein sequence ID" value="BDW93688.1"/>
    <property type="molecule type" value="Genomic_DNA"/>
</dbReference>
<dbReference type="PROSITE" id="PS01124">
    <property type="entry name" value="HTH_ARAC_FAMILY_2"/>
    <property type="match status" value="1"/>
</dbReference>
<dbReference type="GO" id="GO:0003700">
    <property type="term" value="F:DNA-binding transcription factor activity"/>
    <property type="evidence" value="ECO:0007669"/>
    <property type="project" value="InterPro"/>
</dbReference>
<dbReference type="InterPro" id="IPR009057">
    <property type="entry name" value="Homeodomain-like_sf"/>
</dbReference>
<gene>
    <name evidence="5" type="ORF">MACH07_25200</name>
</gene>
<protein>
    <submittedName>
        <fullName evidence="5">AraC family transcriptional regulator</fullName>
    </submittedName>
</protein>
<evidence type="ECO:0000256" key="3">
    <source>
        <dbReference type="ARBA" id="ARBA00023163"/>
    </source>
</evidence>
<dbReference type="PANTHER" id="PTHR43280:SF32">
    <property type="entry name" value="TRANSCRIPTIONAL REGULATORY PROTEIN"/>
    <property type="match status" value="1"/>
</dbReference>
<evidence type="ECO:0000256" key="1">
    <source>
        <dbReference type="ARBA" id="ARBA00023015"/>
    </source>
</evidence>
<evidence type="ECO:0000259" key="4">
    <source>
        <dbReference type="PROSITE" id="PS01124"/>
    </source>
</evidence>
<dbReference type="SMART" id="SM00342">
    <property type="entry name" value="HTH_ARAC"/>
    <property type="match status" value="1"/>
</dbReference>
<organism evidence="5 6">
    <name type="scientific">Flagellimonas marinaquae</name>
    <dbReference type="NCBI Taxonomy" id="254955"/>
    <lineage>
        <taxon>Bacteria</taxon>
        <taxon>Pseudomonadati</taxon>
        <taxon>Bacteroidota</taxon>
        <taxon>Flavobacteriia</taxon>
        <taxon>Flavobacteriales</taxon>
        <taxon>Flavobacteriaceae</taxon>
        <taxon>Flagellimonas</taxon>
    </lineage>
</organism>
<dbReference type="AlphaFoldDB" id="A0AA48HK19"/>
<keyword evidence="6" id="KW-1185">Reference proteome</keyword>
<dbReference type="Pfam" id="PF02311">
    <property type="entry name" value="AraC_binding"/>
    <property type="match status" value="1"/>
</dbReference>
<accession>A0AA48HK19</accession>
<dbReference type="Proteomes" id="UP001330184">
    <property type="component" value="Chromosome"/>
</dbReference>
<evidence type="ECO:0000313" key="6">
    <source>
        <dbReference type="Proteomes" id="UP001330184"/>
    </source>
</evidence>
<feature type="domain" description="HTH araC/xylS-type" evidence="4">
    <location>
        <begin position="174"/>
        <end position="272"/>
    </location>
</feature>
<keyword evidence="2" id="KW-0238">DNA-binding</keyword>
<evidence type="ECO:0000256" key="2">
    <source>
        <dbReference type="ARBA" id="ARBA00023125"/>
    </source>
</evidence>